<feature type="transmembrane region" description="Helical" evidence="7">
    <location>
        <begin position="229"/>
        <end position="249"/>
    </location>
</feature>
<keyword evidence="2" id="KW-0813">Transport</keyword>
<dbReference type="InterPro" id="IPR044880">
    <property type="entry name" value="NCX_ion-bd_dom_sf"/>
</dbReference>
<feature type="transmembrane region" description="Helical" evidence="7">
    <location>
        <begin position="98"/>
        <end position="121"/>
    </location>
</feature>
<feature type="transmembrane region" description="Helical" evidence="7">
    <location>
        <begin position="142"/>
        <end position="165"/>
    </location>
</feature>
<feature type="compositionally biased region" description="Low complexity" evidence="6">
    <location>
        <begin position="499"/>
        <end position="510"/>
    </location>
</feature>
<evidence type="ECO:0000256" key="7">
    <source>
        <dbReference type="SAM" id="Phobius"/>
    </source>
</evidence>
<feature type="transmembrane region" description="Helical" evidence="7">
    <location>
        <begin position="768"/>
        <end position="787"/>
    </location>
</feature>
<evidence type="ECO:0000256" key="2">
    <source>
        <dbReference type="ARBA" id="ARBA00022448"/>
    </source>
</evidence>
<feature type="transmembrane region" description="Helical" evidence="7">
    <location>
        <begin position="851"/>
        <end position="873"/>
    </location>
</feature>
<feature type="transmembrane region" description="Helical" evidence="7">
    <location>
        <begin position="962"/>
        <end position="983"/>
    </location>
</feature>
<feature type="compositionally biased region" description="Pro residues" evidence="6">
    <location>
        <begin position="316"/>
        <end position="327"/>
    </location>
</feature>
<dbReference type="Gene3D" id="1.20.1420.30">
    <property type="entry name" value="NCX, central ion-binding region"/>
    <property type="match status" value="2"/>
</dbReference>
<evidence type="ECO:0000313" key="9">
    <source>
        <dbReference type="EMBL" id="KCV68732.1"/>
    </source>
</evidence>
<keyword evidence="10" id="KW-1185">Reference proteome</keyword>
<feature type="transmembrane region" description="Helical" evidence="7">
    <location>
        <begin position="825"/>
        <end position="845"/>
    </location>
</feature>
<proteinExistence type="predicted"/>
<sequence>MKLRLSPRKVISAAVGLCLVIALYSTADHTGGPSSASHAVTLAARSLASGSEASSSAALTCRDVVNLPNSCDLVMEYCSSGSSIFDYFHLHYCALSNAAWFSIIIQVLWLLYLFVALGVAAESFFCQSLNVISSDLKLSENVAGVTLLAFGNGAPDIFSTLVAALRGSFELAFGEVLGAGVFITTVVVGGITLVSEFRVTRRPFLRDVGMYFIALIIVMVVLYDGQLELWESLFLVAWYVIYAAIVIIGRKIYQHHKRRKAIAAQETNGQASMSASSSTEDLAQKQAPLMSTTSLDNPYLQDPESFMPVMSSSSSSPPPPSLPPPTEPLSLDGNTTSFMIPAIVVSSSPPSAPASTDPHPGYHHLPAPVSPSSGFKNNLSGRPRVRSITAALQLASAASQRQQDYLVHEKLADREANGTYSSLPGPGGPADSAPGAYSYGPGGIYDPPLSPSSVISRGWSSAAGTGALSPARIRSRRGSISARLSPILEAPISCPPSPTALSAPATPSLSQHTTSHPTMPGVASLPGGIGPSTHGDVSSPHTGPTIPPPASGLPSDTSTWIAPAPVVHFAPADDGPTVPDANADPHFSELHPDSAQQLRERVRSFIRLIFPLYANWKDMTMLARVAAIISAPVHLLFVVTIPLCELLEEEEEELLAELPAPDLGPVPSGEVVPLAGPAGQRAVRSLSVDCLSADGTPGLRIPSAAGARRGSMVSVGSEFTFDTQPIICPKELEALNIQGEGLSSMLGSDADGDAGEDDNTPQPPYNHILLSLNCLLAPTFFTIGIGIQSIPIGTPNFPLALLVFLLSIPLAAACFWFVPRRNPSWYNFLAWPAFLISIVWIYLIANELVALLQTLGVVIGISDTLLGLTVLAWGNSVGDLVANVAMARMGHAQMAASASYAGPMLNMLLGVGIACTFLIATTGEPYQVGMNVHLLTSLLTLFVVLIITTIYVVYRGFRFERLLGWVLVGLFVISTVANVTLALV</sequence>
<name>A0A058Z5C4_FONAL</name>
<feature type="compositionally biased region" description="Polar residues" evidence="6">
    <location>
        <begin position="265"/>
        <end position="281"/>
    </location>
</feature>
<comment type="subcellular location">
    <subcellularLocation>
        <location evidence="1">Membrane</location>
        <topology evidence="1">Multi-pass membrane protein</topology>
    </subcellularLocation>
</comment>
<evidence type="ECO:0000256" key="5">
    <source>
        <dbReference type="ARBA" id="ARBA00023136"/>
    </source>
</evidence>
<feature type="transmembrane region" description="Helical" evidence="7">
    <location>
        <begin position="204"/>
        <end position="223"/>
    </location>
</feature>
<accession>A0A058Z5C4</accession>
<evidence type="ECO:0000256" key="4">
    <source>
        <dbReference type="ARBA" id="ARBA00022989"/>
    </source>
</evidence>
<keyword evidence="3 7" id="KW-0812">Transmembrane</keyword>
<evidence type="ECO:0000259" key="8">
    <source>
        <dbReference type="Pfam" id="PF01699"/>
    </source>
</evidence>
<evidence type="ECO:0000256" key="3">
    <source>
        <dbReference type="ARBA" id="ARBA00022692"/>
    </source>
</evidence>
<feature type="transmembrane region" description="Helical" evidence="7">
    <location>
        <begin position="171"/>
        <end position="192"/>
    </location>
</feature>
<keyword evidence="5 7" id="KW-0472">Membrane</keyword>
<dbReference type="GO" id="GO:0006874">
    <property type="term" value="P:intracellular calcium ion homeostasis"/>
    <property type="evidence" value="ECO:0007669"/>
    <property type="project" value="TreeGrafter"/>
</dbReference>
<feature type="region of interest" description="Disordered" evidence="6">
    <location>
        <begin position="347"/>
        <end position="373"/>
    </location>
</feature>
<feature type="region of interest" description="Disordered" evidence="6">
    <location>
        <begin position="306"/>
        <end position="333"/>
    </location>
</feature>
<dbReference type="STRING" id="691883.A0A058Z5C4"/>
<reference evidence="9" key="1">
    <citation type="submission" date="2013-04" db="EMBL/GenBank/DDBJ databases">
        <title>The Genome Sequence of Fonticula alba ATCC 38817.</title>
        <authorList>
            <consortium name="The Broad Institute Genomics Platform"/>
            <person name="Russ C."/>
            <person name="Cuomo C."/>
            <person name="Burger G."/>
            <person name="Gray M.W."/>
            <person name="Holland P.W.H."/>
            <person name="King N."/>
            <person name="Lang F.B.F."/>
            <person name="Roger A.J."/>
            <person name="Ruiz-Trillo I."/>
            <person name="Brown M."/>
            <person name="Walker B."/>
            <person name="Young S."/>
            <person name="Zeng Q."/>
            <person name="Gargeya S."/>
            <person name="Fitzgerald M."/>
            <person name="Haas B."/>
            <person name="Abouelleil A."/>
            <person name="Allen A.W."/>
            <person name="Alvarado L."/>
            <person name="Arachchi H.M."/>
            <person name="Berlin A.M."/>
            <person name="Chapman S.B."/>
            <person name="Gainer-Dewar J."/>
            <person name="Goldberg J."/>
            <person name="Griggs A."/>
            <person name="Gujja S."/>
            <person name="Hansen M."/>
            <person name="Howarth C."/>
            <person name="Imamovic A."/>
            <person name="Ireland A."/>
            <person name="Larimer J."/>
            <person name="McCowan C."/>
            <person name="Murphy C."/>
            <person name="Pearson M."/>
            <person name="Poon T.W."/>
            <person name="Priest M."/>
            <person name="Roberts A."/>
            <person name="Saif S."/>
            <person name="Shea T."/>
            <person name="Sisk P."/>
            <person name="Sykes S."/>
            <person name="Wortman J."/>
            <person name="Nusbaum C."/>
            <person name="Birren B."/>
        </authorList>
    </citation>
    <scope>NUCLEOTIDE SEQUENCE [LARGE SCALE GENOMIC DNA]</scope>
    <source>
        <strain evidence="9">ATCC 38817</strain>
    </source>
</reference>
<dbReference type="GeneID" id="20529743"/>
<feature type="region of interest" description="Disordered" evidence="6">
    <location>
        <begin position="264"/>
        <end position="285"/>
    </location>
</feature>
<evidence type="ECO:0000313" key="10">
    <source>
        <dbReference type="Proteomes" id="UP000030693"/>
    </source>
</evidence>
<feature type="domain" description="Sodium/calcium exchanger membrane region" evidence="8">
    <location>
        <begin position="831"/>
        <end position="977"/>
    </location>
</feature>
<feature type="region of interest" description="Disordered" evidence="6">
    <location>
        <begin position="494"/>
        <end position="554"/>
    </location>
</feature>
<protein>
    <recommendedName>
        <fullName evidence="8">Sodium/calcium exchanger membrane region domain-containing protein</fullName>
    </recommendedName>
</protein>
<dbReference type="RefSeq" id="XP_009497164.1">
    <property type="nucleotide sequence ID" value="XM_009498889.1"/>
</dbReference>
<feature type="domain" description="Sodium/calcium exchanger membrane region" evidence="8">
    <location>
        <begin position="108"/>
        <end position="247"/>
    </location>
</feature>
<dbReference type="Pfam" id="PF01699">
    <property type="entry name" value="Na_Ca_ex"/>
    <property type="match status" value="2"/>
</dbReference>
<evidence type="ECO:0000256" key="6">
    <source>
        <dbReference type="SAM" id="MobiDB-lite"/>
    </source>
</evidence>
<dbReference type="AlphaFoldDB" id="A0A058Z5C4"/>
<dbReference type="OrthoDB" id="407410at2759"/>
<dbReference type="PANTHER" id="PTHR12266:SF0">
    <property type="entry name" value="MITOCHONDRIAL SODIUM_CALCIUM EXCHANGER PROTEIN"/>
    <property type="match status" value="1"/>
</dbReference>
<dbReference type="Proteomes" id="UP000030693">
    <property type="component" value="Unassembled WGS sequence"/>
</dbReference>
<evidence type="ECO:0000256" key="1">
    <source>
        <dbReference type="ARBA" id="ARBA00004141"/>
    </source>
</evidence>
<feature type="transmembrane region" description="Helical" evidence="7">
    <location>
        <begin position="932"/>
        <end position="953"/>
    </location>
</feature>
<dbReference type="PANTHER" id="PTHR12266">
    <property type="entry name" value="NA+/CA2+ K+ INDEPENDENT EXCHANGER"/>
    <property type="match status" value="1"/>
</dbReference>
<dbReference type="InterPro" id="IPR051359">
    <property type="entry name" value="CaCA_antiporter"/>
</dbReference>
<organism evidence="9">
    <name type="scientific">Fonticula alba</name>
    <name type="common">Slime mold</name>
    <dbReference type="NCBI Taxonomy" id="691883"/>
    <lineage>
        <taxon>Eukaryota</taxon>
        <taxon>Rotosphaerida</taxon>
        <taxon>Fonticulaceae</taxon>
        <taxon>Fonticula</taxon>
    </lineage>
</organism>
<dbReference type="GO" id="GO:0016020">
    <property type="term" value="C:membrane"/>
    <property type="evidence" value="ECO:0007669"/>
    <property type="project" value="UniProtKB-SubCell"/>
</dbReference>
<gene>
    <name evidence="9" type="ORF">H696_05018</name>
</gene>
<keyword evidence="4 7" id="KW-1133">Transmembrane helix</keyword>
<dbReference type="GO" id="GO:0008324">
    <property type="term" value="F:monoatomic cation transmembrane transporter activity"/>
    <property type="evidence" value="ECO:0007669"/>
    <property type="project" value="TreeGrafter"/>
</dbReference>
<dbReference type="EMBL" id="KB932208">
    <property type="protein sequence ID" value="KCV68732.1"/>
    <property type="molecule type" value="Genomic_DNA"/>
</dbReference>
<dbReference type="InterPro" id="IPR004837">
    <property type="entry name" value="NaCa_Exmemb"/>
</dbReference>
<feature type="transmembrane region" description="Helical" evidence="7">
    <location>
        <begin position="799"/>
        <end position="818"/>
    </location>
</feature>
<feature type="transmembrane region" description="Helical" evidence="7">
    <location>
        <begin position="894"/>
        <end position="920"/>
    </location>
</feature>
<dbReference type="eggNOG" id="KOG2399">
    <property type="taxonomic scope" value="Eukaryota"/>
</dbReference>
<dbReference type="OMA" id="CSPLWKP"/>